<dbReference type="Gene3D" id="1.10.287.470">
    <property type="entry name" value="Helix hairpin bin"/>
    <property type="match status" value="1"/>
</dbReference>
<feature type="coiled-coil region" evidence="2">
    <location>
        <begin position="168"/>
        <end position="209"/>
    </location>
</feature>
<dbReference type="Pfam" id="PF25876">
    <property type="entry name" value="HH_MFP_RND"/>
    <property type="match status" value="1"/>
</dbReference>
<dbReference type="EMBL" id="CP015030">
    <property type="protein sequence ID" value="QIM67325.1"/>
    <property type="molecule type" value="Genomic_DNA"/>
</dbReference>
<evidence type="ECO:0000259" key="7">
    <source>
        <dbReference type="Pfam" id="PF25963"/>
    </source>
</evidence>
<feature type="compositionally biased region" description="Basic and acidic residues" evidence="3">
    <location>
        <begin position="1"/>
        <end position="10"/>
    </location>
</feature>
<dbReference type="Pfam" id="PF25917">
    <property type="entry name" value="BSH_RND"/>
    <property type="match status" value="1"/>
</dbReference>
<reference evidence="8 9" key="1">
    <citation type="submission" date="2016-03" db="EMBL/GenBank/DDBJ databases">
        <authorList>
            <person name="Bojesen A.M."/>
            <person name="Planet P."/>
            <person name="Hansen M.J."/>
        </authorList>
    </citation>
    <scope>NUCLEOTIDE SEQUENCE [LARGE SCALE GENOMIC DNA]</scope>
    <source>
        <strain evidence="8 9">B 234/94</strain>
    </source>
</reference>
<evidence type="ECO:0000259" key="5">
    <source>
        <dbReference type="Pfam" id="PF25876"/>
    </source>
</evidence>
<dbReference type="Pfam" id="PF25963">
    <property type="entry name" value="Beta-barrel_AAEA"/>
    <property type="match status" value="1"/>
</dbReference>
<organism evidence="8 9">
    <name type="scientific">Mannheimia granulomatis</name>
    <dbReference type="NCBI Taxonomy" id="85402"/>
    <lineage>
        <taxon>Bacteria</taxon>
        <taxon>Pseudomonadati</taxon>
        <taxon>Pseudomonadota</taxon>
        <taxon>Gammaproteobacteria</taxon>
        <taxon>Pasteurellales</taxon>
        <taxon>Pasteurellaceae</taxon>
        <taxon>Mannheimia</taxon>
    </lineage>
</organism>
<dbReference type="KEGG" id="mgra:A4G16_08055"/>
<dbReference type="PRINTS" id="PR01490">
    <property type="entry name" value="RTXTOXIND"/>
</dbReference>
<evidence type="ECO:0008006" key="10">
    <source>
        <dbReference type="Google" id="ProtNLM"/>
    </source>
</evidence>
<keyword evidence="4" id="KW-0812">Transmembrane</keyword>
<accession>A0A6G8JJF9</accession>
<evidence type="ECO:0000259" key="6">
    <source>
        <dbReference type="Pfam" id="PF25917"/>
    </source>
</evidence>
<keyword evidence="2" id="KW-0175">Coiled coil</keyword>
<feature type="domain" description="Multidrug resistance protein MdtA-like barrel-sandwich hybrid" evidence="6">
    <location>
        <begin position="72"/>
        <end position="262"/>
    </location>
</feature>
<name>A0A6G8JJF9_9PAST</name>
<evidence type="ECO:0000313" key="9">
    <source>
        <dbReference type="Proteomes" id="UP000501366"/>
    </source>
</evidence>
<keyword evidence="4" id="KW-1133">Transmembrane helix</keyword>
<dbReference type="InterPro" id="IPR058625">
    <property type="entry name" value="MdtA-like_BSH"/>
</dbReference>
<evidence type="ECO:0000256" key="1">
    <source>
        <dbReference type="ARBA" id="ARBA00009477"/>
    </source>
</evidence>
<evidence type="ECO:0000313" key="8">
    <source>
        <dbReference type="EMBL" id="QIM67325.1"/>
    </source>
</evidence>
<proteinExistence type="inferred from homology"/>
<evidence type="ECO:0000256" key="3">
    <source>
        <dbReference type="SAM" id="MobiDB-lite"/>
    </source>
</evidence>
<feature type="domain" description="p-hydroxybenzoic acid efflux pump subunit AaeA-like beta-barrel" evidence="7">
    <location>
        <begin position="270"/>
        <end position="361"/>
    </location>
</feature>
<dbReference type="RefSeq" id="WP_165889470.1">
    <property type="nucleotide sequence ID" value="NZ_CP015030.1"/>
</dbReference>
<evidence type="ECO:0000256" key="2">
    <source>
        <dbReference type="SAM" id="Coils"/>
    </source>
</evidence>
<dbReference type="Gene3D" id="2.40.50.100">
    <property type="match status" value="1"/>
</dbReference>
<dbReference type="Gene3D" id="2.40.30.170">
    <property type="match status" value="1"/>
</dbReference>
<dbReference type="PANTHER" id="PTHR30386:SF24">
    <property type="entry name" value="MULTIDRUG RESISTANCE EFFLUX PUMP"/>
    <property type="match status" value="1"/>
</dbReference>
<dbReference type="InterPro" id="IPR050739">
    <property type="entry name" value="MFP"/>
</dbReference>
<dbReference type="Proteomes" id="UP000501366">
    <property type="component" value="Chromosome"/>
</dbReference>
<dbReference type="InterPro" id="IPR058634">
    <property type="entry name" value="AaeA-lik-b-barrel"/>
</dbReference>
<dbReference type="GO" id="GO:0055085">
    <property type="term" value="P:transmembrane transport"/>
    <property type="evidence" value="ECO:0007669"/>
    <property type="project" value="InterPro"/>
</dbReference>
<sequence length="365" mass="39332">MTDITEKTDINNENAQPEQWQPKKASPLKSALVLLLIIGGVLGMLYAWKLSPFQTSWVETNNAYVRGKTTLISSKVGGYVQEVLVADYQTVEAGQVLARLEQTTYLAQVEQAKANLVTQQANLAKISQSREATKATVNVHRAAIESAEAGLRNAQIEFKRQAELIKTNATSKQQYDNAQATLKKAQAALSQAKAQKDVAEQEVINVAANEKIALAAVENAKAGLLIAQDNLTHTEIKAPVSGKLGEIGIKQGQLLSVGSNIAYLVPPETWVVANLKETEMKNIRIGQTARVKVDALGGAPLEGKVIEISPATGSEFSLNKTDNSTGNFVKIPQRVPVKIEISPNQENAARLLSGMSVIVEIDTAE</sequence>
<dbReference type="InterPro" id="IPR058624">
    <property type="entry name" value="MdtA-like_HH"/>
</dbReference>
<keyword evidence="4" id="KW-0472">Membrane</keyword>
<evidence type="ECO:0000256" key="4">
    <source>
        <dbReference type="SAM" id="Phobius"/>
    </source>
</evidence>
<protein>
    <recommendedName>
        <fullName evidence="10">HlyD family secretion protein</fullName>
    </recommendedName>
</protein>
<dbReference type="PANTHER" id="PTHR30386">
    <property type="entry name" value="MEMBRANE FUSION SUBUNIT OF EMRAB-TOLC MULTIDRUG EFFLUX PUMP"/>
    <property type="match status" value="1"/>
</dbReference>
<dbReference type="SUPFAM" id="SSF111369">
    <property type="entry name" value="HlyD-like secretion proteins"/>
    <property type="match status" value="3"/>
</dbReference>
<gene>
    <name evidence="8" type="ORF">A4G16_08055</name>
</gene>
<feature type="transmembrane region" description="Helical" evidence="4">
    <location>
        <begin position="31"/>
        <end position="48"/>
    </location>
</feature>
<dbReference type="AlphaFoldDB" id="A0A6G8JJF9"/>
<feature type="region of interest" description="Disordered" evidence="3">
    <location>
        <begin position="1"/>
        <end position="22"/>
    </location>
</feature>
<feature type="domain" description="Multidrug resistance protein MdtA-like alpha-helical hairpin" evidence="5">
    <location>
        <begin position="139"/>
        <end position="197"/>
    </location>
</feature>
<comment type="similarity">
    <text evidence="1">Belongs to the membrane fusion protein (MFP) (TC 8.A.1) family.</text>
</comment>